<evidence type="ECO:0000313" key="1">
    <source>
        <dbReference type="EMBL" id="KEP68161.1"/>
    </source>
</evidence>
<gene>
    <name evidence="1" type="ORF">DL1_14670</name>
</gene>
<reference evidence="1 2" key="1">
    <citation type="submission" date="2014-03" db="EMBL/GenBank/DDBJ databases">
        <title>The draft genome sequence of Thioclava dalianensis DLFJ1-1.</title>
        <authorList>
            <person name="Lai Q."/>
            <person name="Shao Z."/>
        </authorList>
    </citation>
    <scope>NUCLEOTIDE SEQUENCE [LARGE SCALE GENOMIC DNA]</scope>
    <source>
        <strain evidence="1 2">DLFJ1-1</strain>
    </source>
</reference>
<evidence type="ECO:0008006" key="3">
    <source>
        <dbReference type="Google" id="ProtNLM"/>
    </source>
</evidence>
<proteinExistence type="predicted"/>
<protein>
    <recommendedName>
        <fullName evidence="3">Sulfotransferase family protein</fullName>
    </recommendedName>
</protein>
<comment type="caution">
    <text evidence="1">The sequence shown here is derived from an EMBL/GenBank/DDBJ whole genome shotgun (WGS) entry which is preliminary data.</text>
</comment>
<dbReference type="OrthoDB" id="547419at2"/>
<name>A0A074T8M3_9RHOB</name>
<dbReference type="Proteomes" id="UP000027725">
    <property type="component" value="Unassembled WGS sequence"/>
</dbReference>
<dbReference type="eggNOG" id="ENOG5030KJY">
    <property type="taxonomic scope" value="Bacteria"/>
</dbReference>
<evidence type="ECO:0000313" key="2">
    <source>
        <dbReference type="Proteomes" id="UP000027725"/>
    </source>
</evidence>
<dbReference type="EMBL" id="JHEH01000044">
    <property type="protein sequence ID" value="KEP68161.1"/>
    <property type="molecule type" value="Genomic_DNA"/>
</dbReference>
<organism evidence="1 2">
    <name type="scientific">Thioclava dalianensis</name>
    <dbReference type="NCBI Taxonomy" id="1185766"/>
    <lineage>
        <taxon>Bacteria</taxon>
        <taxon>Pseudomonadati</taxon>
        <taxon>Pseudomonadota</taxon>
        <taxon>Alphaproteobacteria</taxon>
        <taxon>Rhodobacterales</taxon>
        <taxon>Paracoccaceae</taxon>
        <taxon>Thioclava</taxon>
    </lineage>
</organism>
<dbReference type="InterPro" id="IPR027417">
    <property type="entry name" value="P-loop_NTPase"/>
</dbReference>
<dbReference type="STRING" id="1185766.SAMN05216224_10541"/>
<dbReference type="SUPFAM" id="SSF52540">
    <property type="entry name" value="P-loop containing nucleoside triphosphate hydrolases"/>
    <property type="match status" value="1"/>
</dbReference>
<dbReference type="AlphaFoldDB" id="A0A074T8M3"/>
<accession>A0A074T8M3</accession>
<keyword evidence="2" id="KW-1185">Reference proteome</keyword>
<sequence>MRAYCHIGHHKTGTTSLQDFLSSNVPQLLRAGIIYPWVETQGAAFAVASAAGRAKIPDVLPINIREAQNALAFRMLADTVPAWEVPGYHADLPHSRQMMLAIRNQIEQIAPDTIVLCSEVMSHFGKVRQDQISRLRKVALEDVEDITLWCTLRRPDEQLTSWHAQQVRFGMSPEPLSDPEKGLNLKWLHVDYRGVIAPWIEHIPEAEVKLRPYREVMAQGGSVEDFVKNSGIAFPKDMQPARRLNVSLPPAVVSLLREANAVLPKPAANELSGIMSLLGPGLDLASAKEVEFLGQASRDRLAAHFTPIHEWLSELSGRDRFFDDIEEMRACRPVPERVALRQLLDQLSPELFQLAKHSEIAGFIRSFREDFRP</sequence>
<dbReference type="RefSeq" id="WP_038069257.1">
    <property type="nucleotide sequence ID" value="NZ_FOVB01000005.1"/>
</dbReference>